<accession>A0A7Z8K081</accession>
<protein>
    <submittedName>
        <fullName evidence="1">Toxin</fullName>
    </submittedName>
</protein>
<gene>
    <name evidence="1" type="ORF">FA014_06305</name>
</gene>
<dbReference type="RefSeq" id="WP_154728849.1">
    <property type="nucleotide sequence ID" value="NZ_SZYE01000031.1"/>
</dbReference>
<evidence type="ECO:0000313" key="1">
    <source>
        <dbReference type="EMBL" id="TKR24503.1"/>
    </source>
</evidence>
<sequence length="196" mass="22137">MTTWPPRRVRVVGTSGAGKTTFARALARRLGVPHRELDEVFWAPDWQMRDLAEAQGVLRDFLAASPGGWVVDGNWNTRREGLADDADVVVWLDYARPLVMARVVRRTLGRGLLRRELWHGNREQLRNLVRRDPEENIVLWAWTSHARNREQYAAEAARGTVPVVRLRSPRAARRWLTSLPVAGPAPRSAASPEIGA</sequence>
<dbReference type="InterPro" id="IPR027417">
    <property type="entry name" value="P-loop_NTPase"/>
</dbReference>
<dbReference type="InterPro" id="IPR052922">
    <property type="entry name" value="Cytidylate_Kinase-2"/>
</dbReference>
<evidence type="ECO:0000313" key="2">
    <source>
        <dbReference type="Proteomes" id="UP000308121"/>
    </source>
</evidence>
<organism evidence="1 2">
    <name type="scientific">Cellulomonas hominis</name>
    <dbReference type="NCBI Taxonomy" id="156981"/>
    <lineage>
        <taxon>Bacteria</taxon>
        <taxon>Bacillati</taxon>
        <taxon>Actinomycetota</taxon>
        <taxon>Actinomycetes</taxon>
        <taxon>Micrococcales</taxon>
        <taxon>Cellulomonadaceae</taxon>
        <taxon>Cellulomonas</taxon>
    </lineage>
</organism>
<dbReference type="EMBL" id="SZYE01000031">
    <property type="protein sequence ID" value="TKR24503.1"/>
    <property type="molecule type" value="Genomic_DNA"/>
</dbReference>
<reference evidence="1 2" key="1">
    <citation type="submission" date="2019-05" db="EMBL/GenBank/DDBJ databases">
        <title>Genome sequence of Cellulomonas hominis strain CS1.</title>
        <authorList>
            <person name="Belmont J."/>
            <person name="Maclea K.S."/>
        </authorList>
    </citation>
    <scope>NUCLEOTIDE SEQUENCE [LARGE SCALE GENOMIC DNA]</scope>
    <source>
        <strain evidence="1 2">CS1</strain>
    </source>
</reference>
<name>A0A7Z8K081_9CELL</name>
<dbReference type="Proteomes" id="UP000308121">
    <property type="component" value="Unassembled WGS sequence"/>
</dbReference>
<dbReference type="Gene3D" id="3.40.50.300">
    <property type="entry name" value="P-loop containing nucleotide triphosphate hydrolases"/>
    <property type="match status" value="1"/>
</dbReference>
<dbReference type="AlphaFoldDB" id="A0A7Z8K081"/>
<dbReference type="PANTHER" id="PTHR37816">
    <property type="entry name" value="YALI0E33011P"/>
    <property type="match status" value="1"/>
</dbReference>
<dbReference type="SUPFAM" id="SSF52540">
    <property type="entry name" value="P-loop containing nucleoside triphosphate hydrolases"/>
    <property type="match status" value="1"/>
</dbReference>
<comment type="caution">
    <text evidence="1">The sequence shown here is derived from an EMBL/GenBank/DDBJ whole genome shotgun (WGS) entry which is preliminary data.</text>
</comment>
<dbReference type="OrthoDB" id="3199600at2"/>
<dbReference type="PANTHER" id="PTHR37816:SF1">
    <property type="entry name" value="TOXIN"/>
    <property type="match status" value="1"/>
</dbReference>
<proteinExistence type="predicted"/>